<name>A0A067QNZ0_ZOONE</name>
<reference evidence="1 2" key="1">
    <citation type="journal article" date="2014" name="Nat. Commun.">
        <title>Molecular traces of alternative social organization in a termite genome.</title>
        <authorList>
            <person name="Terrapon N."/>
            <person name="Li C."/>
            <person name="Robertson H.M."/>
            <person name="Ji L."/>
            <person name="Meng X."/>
            <person name="Booth W."/>
            <person name="Chen Z."/>
            <person name="Childers C.P."/>
            <person name="Glastad K.M."/>
            <person name="Gokhale K."/>
            <person name="Gowin J."/>
            <person name="Gronenberg W."/>
            <person name="Hermansen R.A."/>
            <person name="Hu H."/>
            <person name="Hunt B.G."/>
            <person name="Huylmans A.K."/>
            <person name="Khalil S.M."/>
            <person name="Mitchell R.D."/>
            <person name="Munoz-Torres M.C."/>
            <person name="Mustard J.A."/>
            <person name="Pan H."/>
            <person name="Reese J.T."/>
            <person name="Scharf M.E."/>
            <person name="Sun F."/>
            <person name="Vogel H."/>
            <person name="Xiao J."/>
            <person name="Yang W."/>
            <person name="Yang Z."/>
            <person name="Yang Z."/>
            <person name="Zhou J."/>
            <person name="Zhu J."/>
            <person name="Brent C.S."/>
            <person name="Elsik C.G."/>
            <person name="Goodisman M.A."/>
            <person name="Liberles D.A."/>
            <person name="Roe R.M."/>
            <person name="Vargo E.L."/>
            <person name="Vilcinskas A."/>
            <person name="Wang J."/>
            <person name="Bornberg-Bauer E."/>
            <person name="Korb J."/>
            <person name="Zhang G."/>
            <person name="Liebig J."/>
        </authorList>
    </citation>
    <scope>NUCLEOTIDE SEQUENCE [LARGE SCALE GENOMIC DNA]</scope>
    <source>
        <tissue evidence="1">Whole organism</tissue>
    </source>
</reference>
<dbReference type="eggNOG" id="KOG1101">
    <property type="taxonomic scope" value="Eukaryota"/>
</dbReference>
<dbReference type="GO" id="GO:0043027">
    <property type="term" value="F:cysteine-type endopeptidase inhibitor activity involved in apoptotic process"/>
    <property type="evidence" value="ECO:0007669"/>
    <property type="project" value="TreeGrafter"/>
</dbReference>
<dbReference type="Proteomes" id="UP000027135">
    <property type="component" value="Unassembled WGS sequence"/>
</dbReference>
<dbReference type="InterPro" id="IPR001370">
    <property type="entry name" value="BIR_rpt"/>
</dbReference>
<dbReference type="OMA" id="AQCTHLT"/>
<organism evidence="1 2">
    <name type="scientific">Zootermopsis nevadensis</name>
    <name type="common">Dampwood termite</name>
    <dbReference type="NCBI Taxonomy" id="136037"/>
    <lineage>
        <taxon>Eukaryota</taxon>
        <taxon>Metazoa</taxon>
        <taxon>Ecdysozoa</taxon>
        <taxon>Arthropoda</taxon>
        <taxon>Hexapoda</taxon>
        <taxon>Insecta</taxon>
        <taxon>Pterygota</taxon>
        <taxon>Neoptera</taxon>
        <taxon>Polyneoptera</taxon>
        <taxon>Dictyoptera</taxon>
        <taxon>Blattodea</taxon>
        <taxon>Blattoidea</taxon>
        <taxon>Termitoidae</taxon>
        <taxon>Termopsidae</taxon>
        <taxon>Zootermopsis</taxon>
    </lineage>
</organism>
<dbReference type="GO" id="GO:0005634">
    <property type="term" value="C:nucleus"/>
    <property type="evidence" value="ECO:0007669"/>
    <property type="project" value="TreeGrafter"/>
</dbReference>
<dbReference type="AlphaFoldDB" id="A0A067QNZ0"/>
<dbReference type="STRING" id="136037.A0A067QNZ0"/>
<dbReference type="EMBL" id="KK853107">
    <property type="protein sequence ID" value="KDR11283.1"/>
    <property type="molecule type" value="Genomic_DNA"/>
</dbReference>
<keyword evidence="2" id="KW-1185">Reference proteome</keyword>
<dbReference type="GO" id="GO:0051726">
    <property type="term" value="P:regulation of cell cycle"/>
    <property type="evidence" value="ECO:0007669"/>
    <property type="project" value="TreeGrafter"/>
</dbReference>
<dbReference type="GO" id="GO:0061630">
    <property type="term" value="F:ubiquitin protein ligase activity"/>
    <property type="evidence" value="ECO:0007669"/>
    <property type="project" value="TreeGrafter"/>
</dbReference>
<sequence>MASTRAVAQCTHLTTHDSRVRSYENWPRSLKQKPDKLSQVSITRAGKGDQTVCFICGGRLKDWEEMDDPWVEHAVLFPKCMYVVLNKGREFIQECR</sequence>
<evidence type="ECO:0000313" key="2">
    <source>
        <dbReference type="Proteomes" id="UP000027135"/>
    </source>
</evidence>
<gene>
    <name evidence="1" type="ORF">L798_14802</name>
</gene>
<dbReference type="CDD" id="cd00022">
    <property type="entry name" value="BIR"/>
    <property type="match status" value="1"/>
</dbReference>
<dbReference type="SUPFAM" id="SSF57924">
    <property type="entry name" value="Inhibitor of apoptosis (IAP) repeat"/>
    <property type="match status" value="1"/>
</dbReference>
<dbReference type="GO" id="GO:0043066">
    <property type="term" value="P:negative regulation of apoptotic process"/>
    <property type="evidence" value="ECO:0007669"/>
    <property type="project" value="TreeGrafter"/>
</dbReference>
<dbReference type="SMART" id="SM00238">
    <property type="entry name" value="BIR"/>
    <property type="match status" value="1"/>
</dbReference>
<proteinExistence type="predicted"/>
<accession>A0A067QNZ0</accession>
<dbReference type="InParanoid" id="A0A067QNZ0"/>
<evidence type="ECO:0000313" key="1">
    <source>
        <dbReference type="EMBL" id="KDR11283.1"/>
    </source>
</evidence>
<dbReference type="Gene3D" id="1.10.1170.10">
    <property type="entry name" value="Inhibitor Of Apoptosis Protein (2mihbC-IAP-1), Chain A"/>
    <property type="match status" value="1"/>
</dbReference>
<dbReference type="PANTHER" id="PTHR10044:SF139">
    <property type="entry name" value="DEATH-ASSOCIATED INHIBITOR OF APOPTOSIS 2"/>
    <property type="match status" value="1"/>
</dbReference>
<dbReference type="GO" id="GO:0005737">
    <property type="term" value="C:cytoplasm"/>
    <property type="evidence" value="ECO:0007669"/>
    <property type="project" value="TreeGrafter"/>
</dbReference>
<dbReference type="GO" id="GO:0031398">
    <property type="term" value="P:positive regulation of protein ubiquitination"/>
    <property type="evidence" value="ECO:0007669"/>
    <property type="project" value="TreeGrafter"/>
</dbReference>
<protein>
    <submittedName>
        <fullName evidence="1">Apoptosis inhibitor 3</fullName>
    </submittedName>
</protein>
<dbReference type="PANTHER" id="PTHR10044">
    <property type="entry name" value="INHIBITOR OF APOPTOSIS"/>
    <property type="match status" value="1"/>
</dbReference>
<dbReference type="Pfam" id="PF00653">
    <property type="entry name" value="BIR"/>
    <property type="match status" value="1"/>
</dbReference>
<dbReference type="PROSITE" id="PS50143">
    <property type="entry name" value="BIR_REPEAT_2"/>
    <property type="match status" value="1"/>
</dbReference>
<dbReference type="InterPro" id="IPR050784">
    <property type="entry name" value="IAP"/>
</dbReference>